<gene>
    <name evidence="2" type="ORF">Ahy_A05g024130</name>
</gene>
<dbReference type="GO" id="GO:0003676">
    <property type="term" value="F:nucleic acid binding"/>
    <property type="evidence" value="ECO:0007669"/>
    <property type="project" value="InterPro"/>
</dbReference>
<feature type="compositionally biased region" description="Basic residues" evidence="1">
    <location>
        <begin position="88"/>
        <end position="97"/>
    </location>
</feature>
<name>A0A445D575_ARAHY</name>
<evidence type="ECO:0000313" key="3">
    <source>
        <dbReference type="Proteomes" id="UP000289738"/>
    </source>
</evidence>
<comment type="caution">
    <text evidence="2">The sequence shown here is derived from an EMBL/GenBank/DDBJ whole genome shotgun (WGS) entry which is preliminary data.</text>
</comment>
<accession>A0A445D575</accession>
<feature type="compositionally biased region" description="Basic residues" evidence="1">
    <location>
        <begin position="48"/>
        <end position="57"/>
    </location>
</feature>
<dbReference type="InterPro" id="IPR036875">
    <property type="entry name" value="Znf_CCHC_sf"/>
</dbReference>
<dbReference type="GO" id="GO:0008270">
    <property type="term" value="F:zinc ion binding"/>
    <property type="evidence" value="ECO:0007669"/>
    <property type="project" value="InterPro"/>
</dbReference>
<feature type="compositionally biased region" description="Low complexity" evidence="1">
    <location>
        <begin position="124"/>
        <end position="137"/>
    </location>
</feature>
<keyword evidence="3" id="KW-1185">Reference proteome</keyword>
<feature type="region of interest" description="Disordered" evidence="1">
    <location>
        <begin position="48"/>
        <end position="69"/>
    </location>
</feature>
<evidence type="ECO:0000256" key="1">
    <source>
        <dbReference type="SAM" id="MobiDB-lite"/>
    </source>
</evidence>
<sequence length="209" mass="23491">MLDVIDMRWLASRGKEKFVVDLRHHECSCKKFQLTQFEDVLPPIYKKPIGRPNKKRARAADEQAIRTGLSREGQQQKCSYCFCSGHNKRSCPKKRKVTPNPTVNNVANSTSKGRSRKGVRKSSRISTKTASSKATESGSRKQKGNNNKPPSHPKRKPAVSSQQSQAALKRAKMDHSQTASALAPTTPRVLPSPVKRVTEEEKRGREFRK</sequence>
<dbReference type="AlphaFoldDB" id="A0A445D575"/>
<proteinExistence type="predicted"/>
<dbReference type="SUPFAM" id="SSF57756">
    <property type="entry name" value="Retrovirus zinc finger-like domains"/>
    <property type="match status" value="1"/>
</dbReference>
<feature type="compositionally biased region" description="Basic and acidic residues" evidence="1">
    <location>
        <begin position="196"/>
        <end position="209"/>
    </location>
</feature>
<organism evidence="2 3">
    <name type="scientific">Arachis hypogaea</name>
    <name type="common">Peanut</name>
    <dbReference type="NCBI Taxonomy" id="3818"/>
    <lineage>
        <taxon>Eukaryota</taxon>
        <taxon>Viridiplantae</taxon>
        <taxon>Streptophyta</taxon>
        <taxon>Embryophyta</taxon>
        <taxon>Tracheophyta</taxon>
        <taxon>Spermatophyta</taxon>
        <taxon>Magnoliopsida</taxon>
        <taxon>eudicotyledons</taxon>
        <taxon>Gunneridae</taxon>
        <taxon>Pentapetalae</taxon>
        <taxon>rosids</taxon>
        <taxon>fabids</taxon>
        <taxon>Fabales</taxon>
        <taxon>Fabaceae</taxon>
        <taxon>Papilionoideae</taxon>
        <taxon>50 kb inversion clade</taxon>
        <taxon>dalbergioids sensu lato</taxon>
        <taxon>Dalbergieae</taxon>
        <taxon>Pterocarpus clade</taxon>
        <taxon>Arachis</taxon>
    </lineage>
</organism>
<reference evidence="2 3" key="1">
    <citation type="submission" date="2019-01" db="EMBL/GenBank/DDBJ databases">
        <title>Sequencing of cultivated peanut Arachis hypogaea provides insights into genome evolution and oil improvement.</title>
        <authorList>
            <person name="Chen X."/>
        </authorList>
    </citation>
    <scope>NUCLEOTIDE SEQUENCE [LARGE SCALE GENOMIC DNA]</scope>
    <source>
        <strain evidence="3">cv. Fuhuasheng</strain>
        <tissue evidence="2">Leaves</tissue>
    </source>
</reference>
<dbReference type="Proteomes" id="UP000289738">
    <property type="component" value="Chromosome A05"/>
</dbReference>
<evidence type="ECO:0000313" key="2">
    <source>
        <dbReference type="EMBL" id="RYR58386.1"/>
    </source>
</evidence>
<protein>
    <submittedName>
        <fullName evidence="2">Uncharacterized protein</fullName>
    </submittedName>
</protein>
<dbReference type="EMBL" id="SDMP01000005">
    <property type="protein sequence ID" value="RYR58386.1"/>
    <property type="molecule type" value="Genomic_DNA"/>
</dbReference>
<feature type="compositionally biased region" description="Basic residues" evidence="1">
    <location>
        <begin position="113"/>
        <end position="123"/>
    </location>
</feature>
<feature type="region of interest" description="Disordered" evidence="1">
    <location>
        <begin position="88"/>
        <end position="209"/>
    </location>
</feature>